<dbReference type="EMBL" id="KN831780">
    <property type="protein sequence ID" value="KIM41607.1"/>
    <property type="molecule type" value="Genomic_DNA"/>
</dbReference>
<dbReference type="HOGENOM" id="CLU_2184288_0_0_1"/>
<dbReference type="OrthoDB" id="291007at2759"/>
<sequence length="109" mass="12203">MVPPSNFKAARDVQFEPPVKAMTGTFLQELLKTLSGFFQPSTGQIFALQFAASLPSARSLWLGYQQRRDTWSVRQAHCGQRERIPLVDQFYNVGEVIGAPNGINLSIVY</sequence>
<accession>A0A0C2YKS9</accession>
<reference evidence="2" key="2">
    <citation type="submission" date="2015-01" db="EMBL/GenBank/DDBJ databases">
        <title>Evolutionary Origins and Diversification of the Mycorrhizal Mutualists.</title>
        <authorList>
            <consortium name="DOE Joint Genome Institute"/>
            <consortium name="Mycorrhizal Genomics Consortium"/>
            <person name="Kohler A."/>
            <person name="Kuo A."/>
            <person name="Nagy L.G."/>
            <person name="Floudas D."/>
            <person name="Copeland A."/>
            <person name="Barry K.W."/>
            <person name="Cichocki N."/>
            <person name="Veneault-Fourrey C."/>
            <person name="LaButti K."/>
            <person name="Lindquist E.A."/>
            <person name="Lipzen A."/>
            <person name="Lundell T."/>
            <person name="Morin E."/>
            <person name="Murat C."/>
            <person name="Riley R."/>
            <person name="Ohm R."/>
            <person name="Sun H."/>
            <person name="Tunlid A."/>
            <person name="Henrissat B."/>
            <person name="Grigoriev I.V."/>
            <person name="Hibbett D.S."/>
            <person name="Martin F."/>
        </authorList>
    </citation>
    <scope>NUCLEOTIDE SEQUENCE [LARGE SCALE GENOMIC DNA]</scope>
    <source>
        <strain evidence="2">h7</strain>
    </source>
</reference>
<dbReference type="Proteomes" id="UP000053424">
    <property type="component" value="Unassembled WGS sequence"/>
</dbReference>
<proteinExistence type="predicted"/>
<dbReference type="AlphaFoldDB" id="A0A0C2YKS9"/>
<evidence type="ECO:0000313" key="1">
    <source>
        <dbReference type="EMBL" id="KIM41607.1"/>
    </source>
</evidence>
<name>A0A0C2YKS9_HEBCY</name>
<protein>
    <submittedName>
        <fullName evidence="1">Uncharacterized protein</fullName>
    </submittedName>
</protein>
<dbReference type="STRING" id="686832.A0A0C2YKS9"/>
<reference evidence="1 2" key="1">
    <citation type="submission" date="2014-04" db="EMBL/GenBank/DDBJ databases">
        <authorList>
            <consortium name="DOE Joint Genome Institute"/>
            <person name="Kuo A."/>
            <person name="Gay G."/>
            <person name="Dore J."/>
            <person name="Kohler A."/>
            <person name="Nagy L.G."/>
            <person name="Floudas D."/>
            <person name="Copeland A."/>
            <person name="Barry K.W."/>
            <person name="Cichocki N."/>
            <person name="Veneault-Fourrey C."/>
            <person name="LaButti K."/>
            <person name="Lindquist E.A."/>
            <person name="Lipzen A."/>
            <person name="Lundell T."/>
            <person name="Morin E."/>
            <person name="Murat C."/>
            <person name="Sun H."/>
            <person name="Tunlid A."/>
            <person name="Henrissat B."/>
            <person name="Grigoriev I.V."/>
            <person name="Hibbett D.S."/>
            <person name="Martin F."/>
            <person name="Nordberg H.P."/>
            <person name="Cantor M.N."/>
            <person name="Hua S.X."/>
        </authorList>
    </citation>
    <scope>NUCLEOTIDE SEQUENCE [LARGE SCALE GENOMIC DNA]</scope>
    <source>
        <strain evidence="2">h7</strain>
    </source>
</reference>
<organism evidence="1 2">
    <name type="scientific">Hebeloma cylindrosporum</name>
    <dbReference type="NCBI Taxonomy" id="76867"/>
    <lineage>
        <taxon>Eukaryota</taxon>
        <taxon>Fungi</taxon>
        <taxon>Dikarya</taxon>
        <taxon>Basidiomycota</taxon>
        <taxon>Agaricomycotina</taxon>
        <taxon>Agaricomycetes</taxon>
        <taxon>Agaricomycetidae</taxon>
        <taxon>Agaricales</taxon>
        <taxon>Agaricineae</taxon>
        <taxon>Hymenogastraceae</taxon>
        <taxon>Hebeloma</taxon>
    </lineage>
</organism>
<evidence type="ECO:0000313" key="2">
    <source>
        <dbReference type="Proteomes" id="UP000053424"/>
    </source>
</evidence>
<gene>
    <name evidence="1" type="ORF">M413DRAFT_27917</name>
</gene>
<keyword evidence="2" id="KW-1185">Reference proteome</keyword>